<accession>A0AAW0KW86</accession>
<name>A0AAW0KW86_QUESU</name>
<keyword evidence="2" id="KW-1185">Reference proteome</keyword>
<dbReference type="AlphaFoldDB" id="A0AAW0KW86"/>
<evidence type="ECO:0000313" key="1">
    <source>
        <dbReference type="EMBL" id="KAK7843120.1"/>
    </source>
</evidence>
<protein>
    <submittedName>
        <fullName evidence="1">Uncharacterized protein</fullName>
    </submittedName>
</protein>
<dbReference type="Proteomes" id="UP000237347">
    <property type="component" value="Unassembled WGS sequence"/>
</dbReference>
<proteinExistence type="predicted"/>
<gene>
    <name evidence="1" type="ORF">CFP56_012927</name>
</gene>
<reference evidence="1 2" key="1">
    <citation type="journal article" date="2018" name="Sci. Data">
        <title>The draft genome sequence of cork oak.</title>
        <authorList>
            <person name="Ramos A.M."/>
            <person name="Usie A."/>
            <person name="Barbosa P."/>
            <person name="Barros P.M."/>
            <person name="Capote T."/>
            <person name="Chaves I."/>
            <person name="Simoes F."/>
            <person name="Abreu I."/>
            <person name="Carrasquinho I."/>
            <person name="Faro C."/>
            <person name="Guimaraes J.B."/>
            <person name="Mendonca D."/>
            <person name="Nobrega F."/>
            <person name="Rodrigues L."/>
            <person name="Saibo N.J.M."/>
            <person name="Varela M.C."/>
            <person name="Egas C."/>
            <person name="Matos J."/>
            <person name="Miguel C.M."/>
            <person name="Oliveira M.M."/>
            <person name="Ricardo C.P."/>
            <person name="Goncalves S."/>
        </authorList>
    </citation>
    <scope>NUCLEOTIDE SEQUENCE [LARGE SCALE GENOMIC DNA]</scope>
    <source>
        <strain evidence="2">cv. HL8</strain>
    </source>
</reference>
<organism evidence="1 2">
    <name type="scientific">Quercus suber</name>
    <name type="common">Cork oak</name>
    <dbReference type="NCBI Taxonomy" id="58331"/>
    <lineage>
        <taxon>Eukaryota</taxon>
        <taxon>Viridiplantae</taxon>
        <taxon>Streptophyta</taxon>
        <taxon>Embryophyta</taxon>
        <taxon>Tracheophyta</taxon>
        <taxon>Spermatophyta</taxon>
        <taxon>Magnoliopsida</taxon>
        <taxon>eudicotyledons</taxon>
        <taxon>Gunneridae</taxon>
        <taxon>Pentapetalae</taxon>
        <taxon>rosids</taxon>
        <taxon>fabids</taxon>
        <taxon>Fagales</taxon>
        <taxon>Fagaceae</taxon>
        <taxon>Quercus</taxon>
    </lineage>
</organism>
<comment type="caution">
    <text evidence="1">The sequence shown here is derived from an EMBL/GenBank/DDBJ whole genome shotgun (WGS) entry which is preliminary data.</text>
</comment>
<evidence type="ECO:0000313" key="2">
    <source>
        <dbReference type="Proteomes" id="UP000237347"/>
    </source>
</evidence>
<sequence>MRKLKEDLDHQIQYQKLAVDIHNIPNQQWEKYDNNYHHPYRTIKSSPSSLSLSSSSKALVDLECFRLYFKGLVREERVGGIMVNVAGAGVAICDSRDNLILEARKNVEAMVNGVV</sequence>
<dbReference type="EMBL" id="PKMF04000209">
    <property type="protein sequence ID" value="KAK7843120.1"/>
    <property type="molecule type" value="Genomic_DNA"/>
</dbReference>